<reference evidence="2 3" key="1">
    <citation type="submission" date="2024-04" db="EMBL/GenBank/DDBJ databases">
        <title>genome sequences of Mucor flavus KT1a and Helicostylum pulchrum KT1b strains isolated from the surface of a dry-aged beef.</title>
        <authorList>
            <person name="Toyotome T."/>
            <person name="Hosono M."/>
            <person name="Torimaru M."/>
            <person name="Fukuda K."/>
            <person name="Mikami N."/>
        </authorList>
    </citation>
    <scope>NUCLEOTIDE SEQUENCE [LARGE SCALE GENOMIC DNA]</scope>
    <source>
        <strain evidence="2 3">KT1a</strain>
    </source>
</reference>
<feature type="compositionally biased region" description="Basic and acidic residues" evidence="1">
    <location>
        <begin position="1"/>
        <end position="10"/>
    </location>
</feature>
<dbReference type="Proteomes" id="UP001473302">
    <property type="component" value="Unassembled WGS sequence"/>
</dbReference>
<dbReference type="EMBL" id="BAABUK010000006">
    <property type="protein sequence ID" value="GAA5810152.1"/>
    <property type="molecule type" value="Genomic_DNA"/>
</dbReference>
<protein>
    <submittedName>
        <fullName evidence="2">Uncharacterized protein</fullName>
    </submittedName>
</protein>
<evidence type="ECO:0000313" key="3">
    <source>
        <dbReference type="Proteomes" id="UP001473302"/>
    </source>
</evidence>
<evidence type="ECO:0000313" key="2">
    <source>
        <dbReference type="EMBL" id="GAA5810152.1"/>
    </source>
</evidence>
<sequence>MRQKTNEDVKSNASVRNKTIGRPRTRAYIKQENEDTKESLKCALYSPVKIEAPSLEISKYEIRNVYE</sequence>
<keyword evidence="3" id="KW-1185">Reference proteome</keyword>
<comment type="caution">
    <text evidence="2">The sequence shown here is derived from an EMBL/GenBank/DDBJ whole genome shotgun (WGS) entry which is preliminary data.</text>
</comment>
<name>A0ABP9YTF9_9FUNG</name>
<gene>
    <name evidence="2" type="ORF">MFLAVUS_003571</name>
</gene>
<accession>A0ABP9YTF9</accession>
<organism evidence="2 3">
    <name type="scientific">Mucor flavus</name>
    <dbReference type="NCBI Taxonomy" id="439312"/>
    <lineage>
        <taxon>Eukaryota</taxon>
        <taxon>Fungi</taxon>
        <taxon>Fungi incertae sedis</taxon>
        <taxon>Mucoromycota</taxon>
        <taxon>Mucoromycotina</taxon>
        <taxon>Mucoromycetes</taxon>
        <taxon>Mucorales</taxon>
        <taxon>Mucorineae</taxon>
        <taxon>Mucoraceae</taxon>
        <taxon>Mucor</taxon>
    </lineage>
</organism>
<evidence type="ECO:0000256" key="1">
    <source>
        <dbReference type="SAM" id="MobiDB-lite"/>
    </source>
</evidence>
<feature type="region of interest" description="Disordered" evidence="1">
    <location>
        <begin position="1"/>
        <end position="24"/>
    </location>
</feature>
<proteinExistence type="predicted"/>